<evidence type="ECO:0000313" key="5">
    <source>
        <dbReference type="EMBL" id="AUJ25628.1"/>
    </source>
</evidence>
<protein>
    <submittedName>
        <fullName evidence="5">Hydroxymethylglutaryl-CoA lyase YngG</fullName>
        <ecNumber evidence="5">4.1.3.4</ecNumber>
    </submittedName>
</protein>
<dbReference type="GO" id="GO:0046951">
    <property type="term" value="P:ketone body biosynthetic process"/>
    <property type="evidence" value="ECO:0007669"/>
    <property type="project" value="TreeGrafter"/>
</dbReference>
<dbReference type="CDD" id="cd07938">
    <property type="entry name" value="DRE_TIM_HMGL"/>
    <property type="match status" value="1"/>
</dbReference>
<sequence length="304" mass="33828">MNYPDYIWLKEAGPRDGLQNEEAFIETDDKVKWINMLSESGIDEIEYSSFVHPKWIPQLRDAREVGRKIKRNKNVFYSALVPNLKGLEHALEVGIDGASIFMSVSETHNKKNINKSISETYPVLYEVIKEAKQANKYVTGYVSTVFDCPYEGKVDPEHVIRVCNQLMEDGVDAISLGDTIGTAVPSQVEALLERMLTEFSSEQLIMHFHDTRGMAIANILTSLRYGITRFDSSVGGLGGCPYARGAAGNVATNDVLYLLHGLGIKTGIKEDKMQQAALFIQDKIGKKLPSKTVASQANDYKKTV</sequence>
<feature type="domain" description="Pyruvate carboxyltransferase" evidence="4">
    <location>
        <begin position="7"/>
        <end position="274"/>
    </location>
</feature>
<keyword evidence="3 5" id="KW-0456">Lyase</keyword>
<dbReference type="InterPro" id="IPR013785">
    <property type="entry name" value="Aldolase_TIM"/>
</dbReference>
<evidence type="ECO:0000256" key="2">
    <source>
        <dbReference type="ARBA" id="ARBA00022723"/>
    </source>
</evidence>
<dbReference type="FunFam" id="3.20.20.70:FF:000071">
    <property type="entry name" value="Hydroxymethylglutaryl-CoA lyase"/>
    <property type="match status" value="1"/>
</dbReference>
<dbReference type="GO" id="GO:0006552">
    <property type="term" value="P:L-leucine catabolic process"/>
    <property type="evidence" value="ECO:0007669"/>
    <property type="project" value="TreeGrafter"/>
</dbReference>
<dbReference type="RefSeq" id="WP_101933646.1">
    <property type="nucleotide sequence ID" value="NZ_CP018622.1"/>
</dbReference>
<dbReference type="EMBL" id="CP018622">
    <property type="protein sequence ID" value="AUJ25628.1"/>
    <property type="molecule type" value="Genomic_DNA"/>
</dbReference>
<dbReference type="Gene3D" id="3.20.20.70">
    <property type="entry name" value="Aldolase class I"/>
    <property type="match status" value="1"/>
</dbReference>
<dbReference type="PANTHER" id="PTHR42738:SF7">
    <property type="entry name" value="HYDROXYMETHYLGLUTARYL-COA LYASE"/>
    <property type="match status" value="1"/>
</dbReference>
<dbReference type="NCBIfam" id="NF004283">
    <property type="entry name" value="PRK05692.1"/>
    <property type="match status" value="1"/>
</dbReference>
<dbReference type="InterPro" id="IPR000891">
    <property type="entry name" value="PYR_CT"/>
</dbReference>
<dbReference type="AlphaFoldDB" id="A0A2K9J0Z3"/>
<dbReference type="Proteomes" id="UP000234237">
    <property type="component" value="Chromosome"/>
</dbReference>
<name>A0A2K9J0Z3_9BACI</name>
<dbReference type="GO" id="GO:0046872">
    <property type="term" value="F:metal ion binding"/>
    <property type="evidence" value="ECO:0007669"/>
    <property type="project" value="UniProtKB-KW"/>
</dbReference>
<dbReference type="EC" id="4.1.3.4" evidence="5"/>
<dbReference type="Pfam" id="PF00682">
    <property type="entry name" value="HMGL-like"/>
    <property type="match status" value="1"/>
</dbReference>
<reference evidence="6" key="1">
    <citation type="submission" date="2016-11" db="EMBL/GenBank/DDBJ databases">
        <title>Complete genome sequence of Virgibacillus pantothenticus 21D, a halophilic bacterium isolated from the deep hypersaline anoxic basin Discovery in the Mediterranean Sea.</title>
        <authorList>
            <person name="Zeaiter Z."/>
            <person name="Booth J.M."/>
            <person name="Prosdocimi E.M."/>
            <person name="Mapelli F."/>
            <person name="Fusi M."/>
            <person name="Daffonchio D."/>
            <person name="Borin S."/>
            <person name="Crotti E."/>
        </authorList>
    </citation>
    <scope>NUCLEOTIDE SEQUENCE [LARGE SCALE GENOMIC DNA]</scope>
    <source>
        <strain evidence="6">21D</strain>
    </source>
</reference>
<dbReference type="GO" id="GO:0004419">
    <property type="term" value="F:hydroxymethylglutaryl-CoA lyase activity"/>
    <property type="evidence" value="ECO:0007669"/>
    <property type="project" value="UniProtKB-EC"/>
</dbReference>
<evidence type="ECO:0000256" key="1">
    <source>
        <dbReference type="ARBA" id="ARBA00009405"/>
    </source>
</evidence>
<organism evidence="5 6">
    <name type="scientific">Virgibacillus dokdonensis</name>
    <dbReference type="NCBI Taxonomy" id="302167"/>
    <lineage>
        <taxon>Bacteria</taxon>
        <taxon>Bacillati</taxon>
        <taxon>Bacillota</taxon>
        <taxon>Bacilli</taxon>
        <taxon>Bacillales</taxon>
        <taxon>Bacillaceae</taxon>
        <taxon>Virgibacillus</taxon>
    </lineage>
</organism>
<evidence type="ECO:0000259" key="4">
    <source>
        <dbReference type="PROSITE" id="PS50991"/>
    </source>
</evidence>
<dbReference type="InterPro" id="IPR043594">
    <property type="entry name" value="HMGL"/>
</dbReference>
<gene>
    <name evidence="5" type="primary">yngG</name>
    <name evidence="5" type="ORF">A21D_02581</name>
</gene>
<dbReference type="STRING" id="302167.GCA_900166595_01388"/>
<dbReference type="PROSITE" id="PS50991">
    <property type="entry name" value="PYR_CT"/>
    <property type="match status" value="1"/>
</dbReference>
<dbReference type="SUPFAM" id="SSF51569">
    <property type="entry name" value="Aldolase"/>
    <property type="match status" value="1"/>
</dbReference>
<evidence type="ECO:0000256" key="3">
    <source>
        <dbReference type="ARBA" id="ARBA00023239"/>
    </source>
</evidence>
<keyword evidence="2" id="KW-0479">Metal-binding</keyword>
<accession>A0A2K9J0Z3</accession>
<comment type="similarity">
    <text evidence="1">Belongs to the HMG-CoA lyase family.</text>
</comment>
<dbReference type="PANTHER" id="PTHR42738">
    <property type="entry name" value="HYDROXYMETHYLGLUTARYL-COA LYASE"/>
    <property type="match status" value="1"/>
</dbReference>
<evidence type="ECO:0000313" key="6">
    <source>
        <dbReference type="Proteomes" id="UP000234237"/>
    </source>
</evidence>
<proteinExistence type="inferred from homology"/>
<dbReference type="KEGG" id="vpn:A21D_02581"/>